<protein>
    <submittedName>
        <fullName evidence="1">Uncharacterized protein</fullName>
    </submittedName>
</protein>
<name>A0A6I6DXY2_9MICO</name>
<sequence>MRAFDRDFIDAAVRTTQLVTVGKTLYSFEPTPVQSPIWYPDLRVKRDHRPWGWVVAQSDGTYAIHVSEQPGDPPTKVGRGVTVEQAIRSAL</sequence>
<dbReference type="RefSeq" id="WP_156241248.1">
    <property type="nucleotide sequence ID" value="NZ_BAAAZL010000002.1"/>
</dbReference>
<proteinExistence type="predicted"/>
<reference evidence="1 2" key="1">
    <citation type="submission" date="2018-09" db="EMBL/GenBank/DDBJ databases">
        <title>Whole genome sequencing of Microbacterium oryzae strain MB-10T.</title>
        <authorList>
            <person name="Das S.K."/>
        </authorList>
    </citation>
    <scope>NUCLEOTIDE SEQUENCE [LARGE SCALE GENOMIC DNA]</scope>
    <source>
        <strain evidence="1 2">MB-10</strain>
    </source>
</reference>
<accession>A0A6I6DXY2</accession>
<dbReference type="AlphaFoldDB" id="A0A6I6DXY2"/>
<evidence type="ECO:0000313" key="1">
    <source>
        <dbReference type="EMBL" id="QGU26844.1"/>
    </source>
</evidence>
<organism evidence="1 2">
    <name type="scientific">Microbacterium oryzae</name>
    <dbReference type="NCBI Taxonomy" id="743009"/>
    <lineage>
        <taxon>Bacteria</taxon>
        <taxon>Bacillati</taxon>
        <taxon>Actinomycetota</taxon>
        <taxon>Actinomycetes</taxon>
        <taxon>Micrococcales</taxon>
        <taxon>Microbacteriaceae</taxon>
        <taxon>Microbacterium</taxon>
    </lineage>
</organism>
<keyword evidence="2" id="KW-1185">Reference proteome</keyword>
<dbReference type="EMBL" id="CP032550">
    <property type="protein sequence ID" value="QGU26844.1"/>
    <property type="molecule type" value="Genomic_DNA"/>
</dbReference>
<dbReference type="KEGG" id="moj:D7D94_03560"/>
<evidence type="ECO:0000313" key="2">
    <source>
        <dbReference type="Proteomes" id="UP000422989"/>
    </source>
</evidence>
<gene>
    <name evidence="1" type="ORF">D7D94_03560</name>
</gene>
<dbReference type="Proteomes" id="UP000422989">
    <property type="component" value="Chromosome"/>
</dbReference>